<dbReference type="OrthoDB" id="107372at2759"/>
<comment type="subunit">
    <text evidence="15">Component of the PEX2-PEX10-PEX12 retrotranslocation channel, composed of PEX2, PEX10 and PEX12.</text>
</comment>
<dbReference type="GO" id="GO:0008270">
    <property type="term" value="F:zinc ion binding"/>
    <property type="evidence" value="ECO:0007669"/>
    <property type="project" value="UniProtKB-KW"/>
</dbReference>
<reference evidence="19 20" key="1">
    <citation type="journal article" date="2012" name="Science">
        <title>The Paleozoic origin of enzymatic lignin decomposition reconstructed from 31 fungal genomes.</title>
        <authorList>
            <person name="Floudas D."/>
            <person name="Binder M."/>
            <person name="Riley R."/>
            <person name="Barry K."/>
            <person name="Blanchette R.A."/>
            <person name="Henrissat B."/>
            <person name="Martinez A.T."/>
            <person name="Otillar R."/>
            <person name="Spatafora J.W."/>
            <person name="Yadav J.S."/>
            <person name="Aerts A."/>
            <person name="Benoit I."/>
            <person name="Boyd A."/>
            <person name="Carlson A."/>
            <person name="Copeland A."/>
            <person name="Coutinho P.M."/>
            <person name="de Vries R.P."/>
            <person name="Ferreira P."/>
            <person name="Findley K."/>
            <person name="Foster B."/>
            <person name="Gaskell J."/>
            <person name="Glotzer D."/>
            <person name="Gorecki P."/>
            <person name="Heitman J."/>
            <person name="Hesse C."/>
            <person name="Hori C."/>
            <person name="Igarashi K."/>
            <person name="Jurgens J.A."/>
            <person name="Kallen N."/>
            <person name="Kersten P."/>
            <person name="Kohler A."/>
            <person name="Kuees U."/>
            <person name="Kumar T.K.A."/>
            <person name="Kuo A."/>
            <person name="LaButti K."/>
            <person name="Larrondo L.F."/>
            <person name="Lindquist E."/>
            <person name="Ling A."/>
            <person name="Lombard V."/>
            <person name="Lucas S."/>
            <person name="Lundell T."/>
            <person name="Martin R."/>
            <person name="McLaughlin D.J."/>
            <person name="Morgenstern I."/>
            <person name="Morin E."/>
            <person name="Murat C."/>
            <person name="Nagy L.G."/>
            <person name="Nolan M."/>
            <person name="Ohm R.A."/>
            <person name="Patyshakuliyeva A."/>
            <person name="Rokas A."/>
            <person name="Ruiz-Duenas F.J."/>
            <person name="Sabat G."/>
            <person name="Salamov A."/>
            <person name="Samejima M."/>
            <person name="Schmutz J."/>
            <person name="Slot J.C."/>
            <person name="St John F."/>
            <person name="Stenlid J."/>
            <person name="Sun H."/>
            <person name="Sun S."/>
            <person name="Syed K."/>
            <person name="Tsang A."/>
            <person name="Wiebenga A."/>
            <person name="Young D."/>
            <person name="Pisabarro A."/>
            <person name="Eastwood D.C."/>
            <person name="Martin F."/>
            <person name="Cullen D."/>
            <person name="Grigoriev I.V."/>
            <person name="Hibbett D.S."/>
        </authorList>
    </citation>
    <scope>NUCLEOTIDE SEQUENCE [LARGE SCALE GENOMIC DNA]</scope>
    <source>
        <strain evidence="19 20">MD-104</strain>
    </source>
</reference>
<evidence type="ECO:0000313" key="19">
    <source>
        <dbReference type="EMBL" id="PCH41254.1"/>
    </source>
</evidence>
<dbReference type="GO" id="GO:0016562">
    <property type="term" value="P:protein import into peroxisome matrix, receptor recycling"/>
    <property type="evidence" value="ECO:0007669"/>
    <property type="project" value="UniProtKB-ARBA"/>
</dbReference>
<accession>A0A2H3JX00</accession>
<dbReference type="CDD" id="cd16451">
    <property type="entry name" value="mRING_PEX12"/>
    <property type="match status" value="1"/>
</dbReference>
<dbReference type="Proteomes" id="UP000218811">
    <property type="component" value="Unassembled WGS sequence"/>
</dbReference>
<dbReference type="OMA" id="QHYLARC"/>
<evidence type="ECO:0000313" key="20">
    <source>
        <dbReference type="Proteomes" id="UP000218811"/>
    </source>
</evidence>
<dbReference type="InterPro" id="IPR017375">
    <property type="entry name" value="PEX12"/>
</dbReference>
<dbReference type="EMBL" id="KB468113">
    <property type="protein sequence ID" value="PCH41254.1"/>
    <property type="molecule type" value="Genomic_DNA"/>
</dbReference>
<feature type="domain" description="RING-type" evidence="18">
    <location>
        <begin position="331"/>
        <end position="367"/>
    </location>
</feature>
<keyword evidence="5" id="KW-0813">Transport</keyword>
<evidence type="ECO:0000256" key="3">
    <source>
        <dbReference type="ARBA" id="ARBA00008704"/>
    </source>
</evidence>
<dbReference type="AlphaFoldDB" id="A0A2H3JX00"/>
<dbReference type="PROSITE" id="PS50089">
    <property type="entry name" value="ZF_RING_2"/>
    <property type="match status" value="1"/>
</dbReference>
<evidence type="ECO:0000256" key="13">
    <source>
        <dbReference type="ARBA" id="ARBA00023140"/>
    </source>
</evidence>
<dbReference type="InterPro" id="IPR001841">
    <property type="entry name" value="Znf_RING"/>
</dbReference>
<protein>
    <recommendedName>
        <fullName evidence="4 16">Peroxisome assembly protein 12</fullName>
    </recommendedName>
    <alternativeName>
        <fullName evidence="14 16">Peroxin-12</fullName>
    </alternativeName>
</protein>
<evidence type="ECO:0000256" key="9">
    <source>
        <dbReference type="ARBA" id="ARBA00022833"/>
    </source>
</evidence>
<dbReference type="PANTHER" id="PTHR12888">
    <property type="entry name" value="PEROXISOME ASSEMBLY PROTEIN 12 PEROXIN-12"/>
    <property type="match status" value="1"/>
</dbReference>
<keyword evidence="8 17" id="KW-0863">Zinc-finger</keyword>
<dbReference type="SMART" id="SM00184">
    <property type="entry name" value="RING"/>
    <property type="match status" value="1"/>
</dbReference>
<evidence type="ECO:0000256" key="11">
    <source>
        <dbReference type="ARBA" id="ARBA00022989"/>
    </source>
</evidence>
<keyword evidence="11" id="KW-1133">Transmembrane helix</keyword>
<organism evidence="19 20">
    <name type="scientific">Wolfiporia cocos (strain MD-104)</name>
    <name type="common">Brown rot fungus</name>
    <dbReference type="NCBI Taxonomy" id="742152"/>
    <lineage>
        <taxon>Eukaryota</taxon>
        <taxon>Fungi</taxon>
        <taxon>Dikarya</taxon>
        <taxon>Basidiomycota</taxon>
        <taxon>Agaricomycotina</taxon>
        <taxon>Agaricomycetes</taxon>
        <taxon>Polyporales</taxon>
        <taxon>Phaeolaceae</taxon>
        <taxon>Wolfiporia</taxon>
    </lineage>
</organism>
<dbReference type="SUPFAM" id="SSF57850">
    <property type="entry name" value="RING/U-box"/>
    <property type="match status" value="1"/>
</dbReference>
<evidence type="ECO:0000256" key="8">
    <source>
        <dbReference type="ARBA" id="ARBA00022771"/>
    </source>
</evidence>
<evidence type="ECO:0000256" key="6">
    <source>
        <dbReference type="ARBA" id="ARBA00022692"/>
    </source>
</evidence>
<dbReference type="Gene3D" id="3.30.40.10">
    <property type="entry name" value="Zinc/RING finger domain, C3HC4 (zinc finger)"/>
    <property type="match status" value="1"/>
</dbReference>
<comment type="similarity">
    <text evidence="3 16">Belongs to the pex2/pex10/pex12 family.</text>
</comment>
<evidence type="ECO:0000256" key="1">
    <source>
        <dbReference type="ARBA" id="ARBA00004585"/>
    </source>
</evidence>
<keyword evidence="9" id="KW-0862">Zinc</keyword>
<dbReference type="GO" id="GO:0005778">
    <property type="term" value="C:peroxisomal membrane"/>
    <property type="evidence" value="ECO:0007669"/>
    <property type="project" value="UniProtKB-SubCell"/>
</dbReference>
<comment type="pathway">
    <text evidence="2">Protein modification; protein ubiquitination.</text>
</comment>
<evidence type="ECO:0000256" key="10">
    <source>
        <dbReference type="ARBA" id="ARBA00022927"/>
    </source>
</evidence>
<dbReference type="PANTHER" id="PTHR12888:SF0">
    <property type="entry name" value="PEROXISOME ASSEMBLY PROTEIN 12"/>
    <property type="match status" value="1"/>
</dbReference>
<evidence type="ECO:0000256" key="14">
    <source>
        <dbReference type="ARBA" id="ARBA00029692"/>
    </source>
</evidence>
<dbReference type="InterPro" id="IPR013083">
    <property type="entry name" value="Znf_RING/FYVE/PHD"/>
</dbReference>
<evidence type="ECO:0000256" key="5">
    <source>
        <dbReference type="ARBA" id="ARBA00022448"/>
    </source>
</evidence>
<dbReference type="STRING" id="742152.A0A2H3JX00"/>
<keyword evidence="20" id="KW-1185">Reference proteome</keyword>
<name>A0A2H3JX00_WOLCO</name>
<evidence type="ECO:0000256" key="4">
    <source>
        <dbReference type="ARBA" id="ARBA00018980"/>
    </source>
</evidence>
<dbReference type="GO" id="GO:0004842">
    <property type="term" value="F:ubiquitin-protein transferase activity"/>
    <property type="evidence" value="ECO:0007669"/>
    <property type="project" value="TreeGrafter"/>
</dbReference>
<evidence type="ECO:0000259" key="18">
    <source>
        <dbReference type="PROSITE" id="PS50089"/>
    </source>
</evidence>
<gene>
    <name evidence="19" type="ORF">WOLCODRAFT_137274</name>
</gene>
<evidence type="ECO:0000256" key="16">
    <source>
        <dbReference type="PIRNR" id="PIRNR038074"/>
    </source>
</evidence>
<comment type="subcellular location">
    <subcellularLocation>
        <location evidence="1">Peroxisome membrane</location>
        <topology evidence="1">Multi-pass membrane protein</topology>
    </subcellularLocation>
</comment>
<keyword evidence="12 16" id="KW-0472">Membrane</keyword>
<evidence type="ECO:0000256" key="15">
    <source>
        <dbReference type="ARBA" id="ARBA00034505"/>
    </source>
</evidence>
<keyword evidence="13 16" id="KW-0576">Peroxisome</keyword>
<keyword evidence="7" id="KW-0479">Metal-binding</keyword>
<dbReference type="InterPro" id="IPR006845">
    <property type="entry name" value="Pex_N"/>
</dbReference>
<dbReference type="GO" id="GO:0006513">
    <property type="term" value="P:protein monoubiquitination"/>
    <property type="evidence" value="ECO:0007669"/>
    <property type="project" value="TreeGrafter"/>
</dbReference>
<evidence type="ECO:0000256" key="17">
    <source>
        <dbReference type="PROSITE-ProRule" id="PRU00175"/>
    </source>
</evidence>
<dbReference type="Pfam" id="PF04757">
    <property type="entry name" value="Pex2_Pex12"/>
    <property type="match status" value="1"/>
</dbReference>
<keyword evidence="6" id="KW-0812">Transmembrane</keyword>
<sequence length="382" mass="44239">MQSASDYFTPAMEFFNDVGEDPLKPTLFELVAQEQLRDLLQPALKYVLSVFAQQYPRYLLRIVNRHEEFYALLMLLVERHYLRKHGASFAENFYGLKRRRRPLFEKERAKAAVPGVLPEERLRDKDIWRSLVFLIGLPYLRTKAQEYFEDLGGGVQSEVLEESLASRQARALTEETLAGRLRRAYLTFYPILNTGFEAWLLICNIAYLFDQTPFYRPWLAWMGVEIRRFGIDDLRAAQQALRPRLDDTRKRGLFSALGQMLRRSPRLLLDSFNVVLPTAIFFIKFLEWWYSPSSPARALSTSPQGPVVPPPKAAEPHPQGIPFDRTAYGVCPICHNTFANATALPSGYVFCYRCAYDYVEKRGRCPVTLLPARVWQLRKILI</sequence>
<proteinExistence type="inferred from homology"/>
<dbReference type="GO" id="GO:1990429">
    <property type="term" value="C:peroxisomal importomer complex"/>
    <property type="evidence" value="ECO:0007669"/>
    <property type="project" value="TreeGrafter"/>
</dbReference>
<evidence type="ECO:0000256" key="7">
    <source>
        <dbReference type="ARBA" id="ARBA00022723"/>
    </source>
</evidence>
<keyword evidence="10" id="KW-0653">Protein transport</keyword>
<comment type="function">
    <text evidence="16">Component of a retrotranslocation channel required for peroxisome organization by mediating export of the PEX5 receptor from peroxisomes to the cytosol, thereby promoting PEX5 recycling.</text>
</comment>
<evidence type="ECO:0000256" key="12">
    <source>
        <dbReference type="ARBA" id="ARBA00023136"/>
    </source>
</evidence>
<evidence type="ECO:0000256" key="2">
    <source>
        <dbReference type="ARBA" id="ARBA00004906"/>
    </source>
</evidence>
<dbReference type="PIRSF" id="PIRSF038074">
    <property type="entry name" value="Peroxisome_assembly_p12"/>
    <property type="match status" value="1"/>
</dbReference>